<name>R7QHT7_CHOCR</name>
<dbReference type="GeneID" id="17325665"/>
<evidence type="ECO:0000313" key="2">
    <source>
        <dbReference type="Proteomes" id="UP000012073"/>
    </source>
</evidence>
<protein>
    <recommendedName>
        <fullName evidence="3">Reverse transcriptase Ty1/copia-type domain-containing protein</fullName>
    </recommendedName>
</protein>
<dbReference type="Gramene" id="CDF38077">
    <property type="protein sequence ID" value="CDF38077"/>
    <property type="gene ID" value="CHC_T00006266001"/>
</dbReference>
<dbReference type="CDD" id="cd09272">
    <property type="entry name" value="RNase_HI_RT_Ty1"/>
    <property type="match status" value="1"/>
</dbReference>
<dbReference type="Proteomes" id="UP000012073">
    <property type="component" value="Unassembled WGS sequence"/>
</dbReference>
<proteinExistence type="predicted"/>
<dbReference type="EMBL" id="HG001898">
    <property type="protein sequence ID" value="CDF38077.1"/>
    <property type="molecule type" value="Genomic_DNA"/>
</dbReference>
<dbReference type="RefSeq" id="XP_005717946.1">
    <property type="nucleotide sequence ID" value="XM_005717889.1"/>
</dbReference>
<dbReference type="OMA" id="NIEITHC"/>
<dbReference type="PANTHER" id="PTHR11439">
    <property type="entry name" value="GAG-POL-RELATED RETROTRANSPOSON"/>
    <property type="match status" value="1"/>
</dbReference>
<dbReference type="PhylomeDB" id="R7QHT7"/>
<organism evidence="1 2">
    <name type="scientific">Chondrus crispus</name>
    <name type="common">Carrageen Irish moss</name>
    <name type="synonym">Polymorpha crispa</name>
    <dbReference type="NCBI Taxonomy" id="2769"/>
    <lineage>
        <taxon>Eukaryota</taxon>
        <taxon>Rhodophyta</taxon>
        <taxon>Florideophyceae</taxon>
        <taxon>Rhodymeniophycidae</taxon>
        <taxon>Gigartinales</taxon>
        <taxon>Gigartinaceae</taxon>
        <taxon>Chondrus</taxon>
    </lineage>
</organism>
<dbReference type="AlphaFoldDB" id="R7QHT7"/>
<evidence type="ECO:0000313" key="1">
    <source>
        <dbReference type="EMBL" id="CDF38077.1"/>
    </source>
</evidence>
<dbReference type="STRING" id="2769.R7QHT7"/>
<dbReference type="KEGG" id="ccp:CHC_T00006266001"/>
<evidence type="ECO:0008006" key="3">
    <source>
        <dbReference type="Google" id="ProtNLM"/>
    </source>
</evidence>
<accession>R7QHT7</accession>
<dbReference type="OrthoDB" id="7789875at2759"/>
<sequence length="254" mass="28701">MNKLSLLLKVRVRATIDGKATMAKVPYRQLVGSLLHLANTTRPDIAFAAGLLSRHLESPELCHWNAAKHVLRYLKGTATLGIQYNRDTSSSNTIDFHGYSDPDCEGDQNTRKSTSGFVFILAGGAISWRSKKQTVTAQSTVEAEYITFSYAIRELLWFRKMIEDVYGKRLQKTILYGDHQGALSLASNEIQNERTKHIDVKYHFNKDYIADHTVILQYVSTEKMTADVMTKALGSVKHRRCVEELGMKAAEERD</sequence>
<dbReference type="PANTHER" id="PTHR11439:SF483">
    <property type="entry name" value="PEPTIDE SYNTHASE GLIP-LIKE, PUTATIVE (AFU_ORTHOLOGUE AFUA_3G12920)-RELATED"/>
    <property type="match status" value="1"/>
</dbReference>
<keyword evidence="2" id="KW-1185">Reference proteome</keyword>
<gene>
    <name evidence="1" type="ORF">CHC_T00006266001</name>
</gene>
<reference evidence="2" key="1">
    <citation type="journal article" date="2013" name="Proc. Natl. Acad. Sci. U.S.A.">
        <title>Genome structure and metabolic features in the red seaweed Chondrus crispus shed light on evolution of the Archaeplastida.</title>
        <authorList>
            <person name="Collen J."/>
            <person name="Porcel B."/>
            <person name="Carre W."/>
            <person name="Ball S.G."/>
            <person name="Chaparro C."/>
            <person name="Tonon T."/>
            <person name="Barbeyron T."/>
            <person name="Michel G."/>
            <person name="Noel B."/>
            <person name="Valentin K."/>
            <person name="Elias M."/>
            <person name="Artiguenave F."/>
            <person name="Arun A."/>
            <person name="Aury J.M."/>
            <person name="Barbosa-Neto J.F."/>
            <person name="Bothwell J.H."/>
            <person name="Bouget F.Y."/>
            <person name="Brillet L."/>
            <person name="Cabello-Hurtado F."/>
            <person name="Capella-Gutierrez S."/>
            <person name="Charrier B."/>
            <person name="Cladiere L."/>
            <person name="Cock J.M."/>
            <person name="Coelho S.M."/>
            <person name="Colleoni C."/>
            <person name="Czjzek M."/>
            <person name="Da Silva C."/>
            <person name="Delage L."/>
            <person name="Denoeud F."/>
            <person name="Deschamps P."/>
            <person name="Dittami S.M."/>
            <person name="Gabaldon T."/>
            <person name="Gachon C.M."/>
            <person name="Groisillier A."/>
            <person name="Herve C."/>
            <person name="Jabbari K."/>
            <person name="Katinka M."/>
            <person name="Kloareg B."/>
            <person name="Kowalczyk N."/>
            <person name="Labadie K."/>
            <person name="Leblanc C."/>
            <person name="Lopez P.J."/>
            <person name="McLachlan D.H."/>
            <person name="Meslet-Cladiere L."/>
            <person name="Moustafa A."/>
            <person name="Nehr Z."/>
            <person name="Nyvall Collen P."/>
            <person name="Panaud O."/>
            <person name="Partensky F."/>
            <person name="Poulain J."/>
            <person name="Rensing S.A."/>
            <person name="Rousvoal S."/>
            <person name="Samson G."/>
            <person name="Symeonidi A."/>
            <person name="Weissenbach J."/>
            <person name="Zambounis A."/>
            <person name="Wincker P."/>
            <person name="Boyen C."/>
        </authorList>
    </citation>
    <scope>NUCLEOTIDE SEQUENCE [LARGE SCALE GENOMIC DNA]</scope>
    <source>
        <strain evidence="2">cv. Stackhouse</strain>
    </source>
</reference>